<feature type="transmembrane region" description="Helical" evidence="5">
    <location>
        <begin position="444"/>
        <end position="469"/>
    </location>
</feature>
<dbReference type="HOGENOM" id="CLU_005170_0_0_4"/>
<keyword evidence="4 5" id="KW-0472">Membrane</keyword>
<evidence type="ECO:0000313" key="7">
    <source>
        <dbReference type="Proteomes" id="UP000005156"/>
    </source>
</evidence>
<feature type="transmembrane region" description="Helical" evidence="5">
    <location>
        <begin position="161"/>
        <end position="179"/>
    </location>
</feature>
<feature type="transmembrane region" description="Helical" evidence="5">
    <location>
        <begin position="103"/>
        <end position="121"/>
    </location>
</feature>
<dbReference type="GO" id="GO:0005886">
    <property type="term" value="C:plasma membrane"/>
    <property type="evidence" value="ECO:0007669"/>
    <property type="project" value="TreeGrafter"/>
</dbReference>
<reference evidence="6 7" key="1">
    <citation type="submission" date="2011-02" db="EMBL/GenBank/DDBJ databases">
        <authorList>
            <person name="Weinstock G."/>
            <person name="Sodergren E."/>
            <person name="Clifton S."/>
            <person name="Fulton L."/>
            <person name="Fulton B."/>
            <person name="Courtney L."/>
            <person name="Fronick C."/>
            <person name="Harrison M."/>
            <person name="Strong C."/>
            <person name="Farmer C."/>
            <person name="Delahaunty K."/>
            <person name="Markovic C."/>
            <person name="Hall O."/>
            <person name="Minx P."/>
            <person name="Tomlinson C."/>
            <person name="Mitreva M."/>
            <person name="Hou S."/>
            <person name="Chen J."/>
            <person name="Wollam A."/>
            <person name="Pepin K.H."/>
            <person name="Johnson M."/>
            <person name="Bhonagiri V."/>
            <person name="Zhang X."/>
            <person name="Suruliraj S."/>
            <person name="Warren W."/>
            <person name="Chinwalla A."/>
            <person name="Mardis E.R."/>
            <person name="Wilson R.K."/>
        </authorList>
    </citation>
    <scope>NUCLEOTIDE SEQUENCE [LARGE SCALE GENOMIC DNA]</scope>
    <source>
        <strain evidence="6 7">YIT 11859</strain>
    </source>
</reference>
<dbReference type="CDD" id="cd01115">
    <property type="entry name" value="SLC13_permease"/>
    <property type="match status" value="1"/>
</dbReference>
<evidence type="ECO:0000256" key="3">
    <source>
        <dbReference type="ARBA" id="ARBA00022989"/>
    </source>
</evidence>
<evidence type="ECO:0000256" key="4">
    <source>
        <dbReference type="ARBA" id="ARBA00023136"/>
    </source>
</evidence>
<feature type="transmembrane region" description="Helical" evidence="5">
    <location>
        <begin position="133"/>
        <end position="155"/>
    </location>
</feature>
<feature type="transmembrane region" description="Helical" evidence="5">
    <location>
        <begin position="321"/>
        <end position="342"/>
    </location>
</feature>
<feature type="transmembrane region" description="Helical" evidence="5">
    <location>
        <begin position="419"/>
        <end position="438"/>
    </location>
</feature>
<feature type="transmembrane region" description="Helical" evidence="5">
    <location>
        <begin position="234"/>
        <end position="256"/>
    </location>
</feature>
<name>F3QHA0_9BURK</name>
<dbReference type="eggNOG" id="COG0471">
    <property type="taxonomic scope" value="Bacteria"/>
</dbReference>
<dbReference type="Proteomes" id="UP000005156">
    <property type="component" value="Unassembled WGS sequence"/>
</dbReference>
<dbReference type="Pfam" id="PF00939">
    <property type="entry name" value="Na_sulph_symp"/>
    <property type="match status" value="1"/>
</dbReference>
<dbReference type="NCBIfam" id="TIGR00785">
    <property type="entry name" value="dass"/>
    <property type="match status" value="1"/>
</dbReference>
<feature type="transmembrane region" description="Helical" evidence="5">
    <location>
        <begin position="393"/>
        <end position="412"/>
    </location>
</feature>
<feature type="transmembrane region" description="Helical" evidence="5">
    <location>
        <begin position="72"/>
        <end position="91"/>
    </location>
</feature>
<keyword evidence="3 5" id="KW-1133">Transmembrane helix</keyword>
<comment type="subcellular location">
    <subcellularLocation>
        <location evidence="1">Membrane</location>
        <topology evidence="1">Multi-pass membrane protein</topology>
    </subcellularLocation>
</comment>
<gene>
    <name evidence="6" type="ORF">HMPREF9439_00293</name>
</gene>
<accession>F3QHA0</accession>
<feature type="transmembrane region" description="Helical" evidence="5">
    <location>
        <begin position="45"/>
        <end position="65"/>
    </location>
</feature>
<feature type="transmembrane region" description="Helical" evidence="5">
    <location>
        <begin position="363"/>
        <end position="387"/>
    </location>
</feature>
<feature type="transmembrane region" description="Helical" evidence="5">
    <location>
        <begin position="481"/>
        <end position="501"/>
    </location>
</feature>
<dbReference type="EMBL" id="AFBP01000004">
    <property type="protein sequence ID" value="EGG57681.1"/>
    <property type="molecule type" value="Genomic_DNA"/>
</dbReference>
<feature type="transmembrane region" description="Helical" evidence="5">
    <location>
        <begin position="290"/>
        <end position="309"/>
    </location>
</feature>
<dbReference type="AlphaFoldDB" id="F3QHA0"/>
<evidence type="ECO:0000313" key="6">
    <source>
        <dbReference type="EMBL" id="EGG57681.1"/>
    </source>
</evidence>
<dbReference type="PANTHER" id="PTHR10283:SF82">
    <property type="entry name" value="SOLUTE CARRIER FAMILY 13 MEMBER 2"/>
    <property type="match status" value="1"/>
</dbReference>
<comment type="caution">
    <text evidence="6">The sequence shown here is derived from an EMBL/GenBank/DDBJ whole genome shotgun (WGS) entry which is preliminary data.</text>
</comment>
<organism evidence="6 7">
    <name type="scientific">Parasutterella excrementihominis YIT 11859</name>
    <dbReference type="NCBI Taxonomy" id="762966"/>
    <lineage>
        <taxon>Bacteria</taxon>
        <taxon>Pseudomonadati</taxon>
        <taxon>Pseudomonadota</taxon>
        <taxon>Betaproteobacteria</taxon>
        <taxon>Burkholderiales</taxon>
        <taxon>Sutterellaceae</taxon>
        <taxon>Parasutterella</taxon>
    </lineage>
</organism>
<dbReference type="GeneID" id="43347826"/>
<feature type="transmembrane region" description="Helical" evidence="5">
    <location>
        <begin position="16"/>
        <end position="33"/>
    </location>
</feature>
<dbReference type="InterPro" id="IPR001898">
    <property type="entry name" value="SLC13A/DASS"/>
</dbReference>
<proteinExistence type="predicted"/>
<protein>
    <submittedName>
        <fullName evidence="6">Transporter, DASS family</fullName>
    </submittedName>
</protein>
<evidence type="ECO:0000256" key="5">
    <source>
        <dbReference type="SAM" id="Phobius"/>
    </source>
</evidence>
<sequence length="510" mass="54195">METPLQMGSFSRQSKTIALFAAPVLALLLYWVLPDAYVNGAGASVPVSHAAKACLAILLWMALWWFTETVPIAVTALLPIILYPLCDVTTLAKTLTPYASDTIYLFLGGFLLAAGIQRWGLDKRIALKTMQIVGTSPGAIIAGVMIATGFISMWVSNTATAAMMVPIAIAVMSVVRQNSDSPTITKGERNFGICVLLAVAYGASIGGMGTIIGSPPNGIFVRFVQQTYGVDVSIVQWMKVGMPVVLLLMPLSWLLLTKVLFREQIQKIAGGREWIRTELKNIGKPTRGEISVLIVFICAVVLWCLGSQIRSFTLENGVRPFRMVSDAVIAMAAGVSLFCIPVNFSRGERALDWKHCDNIPWDVLLLFGGGLSMAACIQATGAANLIAAQATSFVGLPPVLVILGVATLVIFATEFTSNTALAATMLPLLAAAAPVLGIPTEQVLLVTTIGASAAFMMPVATPPNAIIFGTGRIQIGEMIKAGFWLNVISIIVIAGVCMALGDVLQLPMPK</sequence>
<evidence type="ECO:0000256" key="2">
    <source>
        <dbReference type="ARBA" id="ARBA00022692"/>
    </source>
</evidence>
<evidence type="ECO:0000256" key="1">
    <source>
        <dbReference type="ARBA" id="ARBA00004141"/>
    </source>
</evidence>
<dbReference type="OrthoDB" id="9766267at2"/>
<keyword evidence="7" id="KW-1185">Reference proteome</keyword>
<dbReference type="RefSeq" id="WP_008863420.1">
    <property type="nucleotide sequence ID" value="NZ_CAXTIX010000058.1"/>
</dbReference>
<dbReference type="PANTHER" id="PTHR10283">
    <property type="entry name" value="SOLUTE CARRIER FAMILY 13 MEMBER"/>
    <property type="match status" value="1"/>
</dbReference>
<dbReference type="GO" id="GO:0008514">
    <property type="term" value="F:organic anion transmembrane transporter activity"/>
    <property type="evidence" value="ECO:0007669"/>
    <property type="project" value="UniProtKB-ARBA"/>
</dbReference>
<feature type="transmembrane region" description="Helical" evidence="5">
    <location>
        <begin position="191"/>
        <end position="214"/>
    </location>
</feature>
<dbReference type="GO" id="GO:1905039">
    <property type="term" value="P:carboxylic acid transmembrane transport"/>
    <property type="evidence" value="ECO:0007669"/>
    <property type="project" value="UniProtKB-ARBA"/>
</dbReference>
<keyword evidence="2 5" id="KW-0812">Transmembrane</keyword>